<dbReference type="RefSeq" id="XP_027202954.1">
    <property type="nucleotide sequence ID" value="XM_027347153.1"/>
</dbReference>
<feature type="transmembrane region" description="Helical" evidence="11">
    <location>
        <begin position="504"/>
        <end position="525"/>
    </location>
</feature>
<evidence type="ECO:0000256" key="2">
    <source>
        <dbReference type="ARBA" id="ARBA00006459"/>
    </source>
</evidence>
<dbReference type="GO" id="GO:0005886">
    <property type="term" value="C:plasma membrane"/>
    <property type="evidence" value="ECO:0007669"/>
    <property type="project" value="TreeGrafter"/>
</dbReference>
<organism evidence="12 13">
    <name type="scientific">Dermatophagoides pteronyssinus</name>
    <name type="common">European house dust mite</name>
    <dbReference type="NCBI Taxonomy" id="6956"/>
    <lineage>
        <taxon>Eukaryota</taxon>
        <taxon>Metazoa</taxon>
        <taxon>Ecdysozoa</taxon>
        <taxon>Arthropoda</taxon>
        <taxon>Chelicerata</taxon>
        <taxon>Arachnida</taxon>
        <taxon>Acari</taxon>
        <taxon>Acariformes</taxon>
        <taxon>Sarcoptiformes</taxon>
        <taxon>Astigmata</taxon>
        <taxon>Psoroptidia</taxon>
        <taxon>Analgoidea</taxon>
        <taxon>Pyroglyphidae</taxon>
        <taxon>Dermatophagoidinae</taxon>
        <taxon>Dermatophagoides</taxon>
    </lineage>
</organism>
<dbReference type="AlphaFoldDB" id="A0A6P6YDZ1"/>
<evidence type="ECO:0000256" key="8">
    <source>
        <dbReference type="PIRSR" id="PIRSR600175-1"/>
    </source>
</evidence>
<dbReference type="InterPro" id="IPR037272">
    <property type="entry name" value="SNS_sf"/>
</dbReference>
<accession>A0A6P6YDZ1</accession>
<dbReference type="KEGG" id="dpte:113796864"/>
<gene>
    <name evidence="13" type="primary">LOC113796864</name>
</gene>
<feature type="binding site" evidence="8">
    <location>
        <position position="447"/>
    </location>
    <ligand>
        <name>Na(+)</name>
        <dbReference type="ChEBI" id="CHEBI:29101"/>
        <label>1</label>
    </ligand>
</feature>
<feature type="binding site" evidence="8">
    <location>
        <position position="99"/>
    </location>
    <ligand>
        <name>Na(+)</name>
        <dbReference type="ChEBI" id="CHEBI:29101"/>
        <label>1</label>
    </ligand>
</feature>
<dbReference type="PRINTS" id="PR00176">
    <property type="entry name" value="NANEUSMPORT"/>
</dbReference>
<feature type="binding site" evidence="8">
    <location>
        <position position="94"/>
    </location>
    <ligand>
        <name>Na(+)</name>
        <dbReference type="ChEBI" id="CHEBI:29101"/>
        <label>1</label>
    </ligand>
</feature>
<feature type="transmembrane region" description="Helical" evidence="11">
    <location>
        <begin position="291"/>
        <end position="311"/>
    </location>
</feature>
<dbReference type="PANTHER" id="PTHR11616:SF265">
    <property type="entry name" value="TRANSPORTER"/>
    <property type="match status" value="1"/>
</dbReference>
<feature type="disulfide bond" evidence="9">
    <location>
        <begin position="197"/>
        <end position="206"/>
    </location>
</feature>
<feature type="transmembrane region" description="Helical" evidence="11">
    <location>
        <begin position="432"/>
        <end position="453"/>
    </location>
</feature>
<evidence type="ECO:0000256" key="5">
    <source>
        <dbReference type="ARBA" id="ARBA00022847"/>
    </source>
</evidence>
<feature type="transmembrane region" description="Helical" evidence="11">
    <location>
        <begin position="589"/>
        <end position="610"/>
    </location>
</feature>
<protein>
    <recommendedName>
        <fullName evidence="10">Transporter</fullName>
    </recommendedName>
</protein>
<keyword evidence="6 11" id="KW-1133">Transmembrane helix</keyword>
<dbReference type="Proteomes" id="UP000515146">
    <property type="component" value="Unplaced"/>
</dbReference>
<feature type="transmembrane region" description="Helical" evidence="11">
    <location>
        <begin position="474"/>
        <end position="492"/>
    </location>
</feature>
<dbReference type="GO" id="GO:0005332">
    <property type="term" value="F:gamma-aminobutyric acid:sodium:chloride symporter activity"/>
    <property type="evidence" value="ECO:0007669"/>
    <property type="project" value="TreeGrafter"/>
</dbReference>
<feature type="transmembrane region" description="Helical" evidence="11">
    <location>
        <begin position="116"/>
        <end position="137"/>
    </location>
</feature>
<sequence>MAGNKVEMNSFDGNTAMGISSTTMGVGGGIHQANNATTTIGGGRIASASGQPAAISGGGGGVATEVKLTNTKNIPERGQWSGQLDFLMSCIGYAIGLGNVWRFPYLCYKNGGGAFLVPYLCCLVFAGVPAFFLEASLGQWLGIGGLGVWRICPVFKGVGYAAAVMAFWLNVYYIVVLAWALYYFSQAIAVDVPWKGCNNWWNTESCRSEYDLADEERRCYIERGAQDFTCKMNTSLFTSPVKEYWENNVLQITTGMDDFGGVRWPLALTLFITWAACYFAIFKGVKWTGKLVYFTSVFPYVCLFILLLRGITLDGAWEGIRYYLTPNLSKLTDAGVWNDAATQIFFSYGLGLGAWIALGSYNRYHNNVHRDALIISCVNSGTSMFAGFVVFSIIGFMAKAQNKPVEDVATSGSGLVFLAYPSATLKLPFSPLWSMLFFMMIVMLGLDSQFCTMEGFFTAIIDEWAHILRPHKELFIMFVCMISYLIGIIFVVKGGMYWFQLFDYYAASGFALLFLIFFEVVAISWSYGVNRYYGNLNQMLKFPIPIWWKLCWFFFTPSVCFLVFCFSLYQYKPLKYMNYEYPWWGQAIGWFLALSSMVCIPGYAIYLYIVTPGTFSERMKALFRPDIPEVEEEIRRRSQDDIDTSVTQV</sequence>
<feature type="binding site" evidence="8">
    <location>
        <position position="92"/>
    </location>
    <ligand>
        <name>Na(+)</name>
        <dbReference type="ChEBI" id="CHEBI:29101"/>
        <label>1</label>
    </ligand>
</feature>
<reference evidence="13" key="1">
    <citation type="submission" date="2025-08" db="UniProtKB">
        <authorList>
            <consortium name="RefSeq"/>
        </authorList>
    </citation>
    <scope>IDENTIFICATION</scope>
    <source>
        <strain evidence="13">Airmid</strain>
    </source>
</reference>
<evidence type="ECO:0000313" key="12">
    <source>
        <dbReference type="Proteomes" id="UP000515146"/>
    </source>
</evidence>
<dbReference type="GeneID" id="113796864"/>
<dbReference type="PANTHER" id="PTHR11616">
    <property type="entry name" value="SODIUM/CHLORIDE DEPENDENT TRANSPORTER"/>
    <property type="match status" value="1"/>
</dbReference>
<keyword evidence="8" id="KW-0479">Metal-binding</keyword>
<dbReference type="CDD" id="cd11496">
    <property type="entry name" value="SLC6sbd-TauT-like"/>
    <property type="match status" value="1"/>
</dbReference>
<dbReference type="PROSITE" id="PS50267">
    <property type="entry name" value="NA_NEUROTRAN_SYMP_3"/>
    <property type="match status" value="1"/>
</dbReference>
<name>A0A6P6YDZ1_DERPT</name>
<dbReference type="GO" id="GO:0046872">
    <property type="term" value="F:metal ion binding"/>
    <property type="evidence" value="ECO:0007669"/>
    <property type="project" value="UniProtKB-KW"/>
</dbReference>
<feature type="transmembrane region" description="Helical" evidence="11">
    <location>
        <begin position="340"/>
        <end position="361"/>
    </location>
</feature>
<comment type="subcellular location">
    <subcellularLocation>
        <location evidence="1">Membrane</location>
        <topology evidence="1">Multi-pass membrane protein</topology>
    </subcellularLocation>
</comment>
<proteinExistence type="inferred from homology"/>
<evidence type="ECO:0000256" key="6">
    <source>
        <dbReference type="ARBA" id="ARBA00022989"/>
    </source>
</evidence>
<keyword evidence="9" id="KW-1015">Disulfide bond</keyword>
<feature type="transmembrane region" description="Helical" evidence="11">
    <location>
        <begin position="158"/>
        <end position="184"/>
    </location>
</feature>
<feature type="binding site" evidence="8">
    <location>
        <position position="347"/>
    </location>
    <ligand>
        <name>Na(+)</name>
        <dbReference type="ChEBI" id="CHEBI:29101"/>
        <label>1</label>
    </ligand>
</feature>
<keyword evidence="8" id="KW-0915">Sodium</keyword>
<feature type="transmembrane region" description="Helical" evidence="11">
    <location>
        <begin position="373"/>
        <end position="398"/>
    </location>
</feature>
<evidence type="ECO:0000256" key="10">
    <source>
        <dbReference type="RuleBase" id="RU003732"/>
    </source>
</evidence>
<evidence type="ECO:0000256" key="9">
    <source>
        <dbReference type="PIRSR" id="PIRSR600175-2"/>
    </source>
</evidence>
<dbReference type="InParanoid" id="A0A6P6YDZ1"/>
<dbReference type="GO" id="GO:0043005">
    <property type="term" value="C:neuron projection"/>
    <property type="evidence" value="ECO:0007669"/>
    <property type="project" value="TreeGrafter"/>
</dbReference>
<dbReference type="FunCoup" id="A0A6P6YDZ1">
    <property type="interactions" value="112"/>
</dbReference>
<evidence type="ECO:0000256" key="11">
    <source>
        <dbReference type="SAM" id="Phobius"/>
    </source>
</evidence>
<keyword evidence="4 10" id="KW-0812">Transmembrane</keyword>
<keyword evidence="12" id="KW-1185">Reference proteome</keyword>
<dbReference type="NCBIfam" id="NF037979">
    <property type="entry name" value="Na_transp"/>
    <property type="match status" value="1"/>
</dbReference>
<feature type="transmembrane region" description="Helical" evidence="11">
    <location>
        <begin position="546"/>
        <end position="569"/>
    </location>
</feature>
<keyword evidence="7 11" id="KW-0472">Membrane</keyword>
<keyword evidence="5 10" id="KW-0769">Symport</keyword>
<evidence type="ECO:0000256" key="7">
    <source>
        <dbReference type="ARBA" id="ARBA00023136"/>
    </source>
</evidence>
<evidence type="ECO:0000256" key="3">
    <source>
        <dbReference type="ARBA" id="ARBA00022448"/>
    </source>
</evidence>
<evidence type="ECO:0000256" key="4">
    <source>
        <dbReference type="ARBA" id="ARBA00022692"/>
    </source>
</evidence>
<feature type="binding site" evidence="8">
    <location>
        <position position="379"/>
    </location>
    <ligand>
        <name>Na(+)</name>
        <dbReference type="ChEBI" id="CHEBI:29101"/>
        <label>1</label>
    </ligand>
</feature>
<feature type="binding site" evidence="8">
    <location>
        <position position="448"/>
    </location>
    <ligand>
        <name>Na(+)</name>
        <dbReference type="ChEBI" id="CHEBI:29101"/>
        <label>1</label>
    </ligand>
</feature>
<evidence type="ECO:0000313" key="13">
    <source>
        <dbReference type="RefSeq" id="XP_027202954.1"/>
    </source>
</evidence>
<dbReference type="Pfam" id="PF00209">
    <property type="entry name" value="SNF"/>
    <property type="match status" value="1"/>
</dbReference>
<keyword evidence="3 10" id="KW-0813">Transport</keyword>
<dbReference type="InterPro" id="IPR000175">
    <property type="entry name" value="Na/ntran_symport"/>
</dbReference>
<dbReference type="PROSITE" id="PS00610">
    <property type="entry name" value="NA_NEUROTRAN_SYMP_1"/>
    <property type="match status" value="1"/>
</dbReference>
<dbReference type="SUPFAM" id="SSF161070">
    <property type="entry name" value="SNF-like"/>
    <property type="match status" value="1"/>
</dbReference>
<evidence type="ECO:0000256" key="1">
    <source>
        <dbReference type="ARBA" id="ARBA00004141"/>
    </source>
</evidence>
<comment type="similarity">
    <text evidence="2 10">Belongs to the sodium:neurotransmitter symporter (SNF) (TC 2.A.22) family.</text>
</comment>
<feature type="binding site" evidence="8">
    <location>
        <position position="444"/>
    </location>
    <ligand>
        <name>Na(+)</name>
        <dbReference type="ChEBI" id="CHEBI:29101"/>
        <label>1</label>
    </ligand>
</feature>
<dbReference type="OrthoDB" id="6581954at2759"/>
<dbReference type="OMA" id="FNNINHR"/>
<feature type="transmembrane region" description="Helical" evidence="11">
    <location>
        <begin position="264"/>
        <end position="282"/>
    </location>
</feature>